<proteinExistence type="predicted"/>
<reference evidence="1" key="1">
    <citation type="submission" date="2019-06" db="EMBL/GenBank/DDBJ databases">
        <authorList>
            <person name="Zheng W."/>
        </authorList>
    </citation>
    <scope>NUCLEOTIDE SEQUENCE</scope>
    <source>
        <strain evidence="1">QDHG01</strain>
    </source>
</reference>
<name>A0A8J8NUK6_HALGN</name>
<comment type="caution">
    <text evidence="1">The sequence shown here is derived from an EMBL/GenBank/DDBJ whole genome shotgun (WGS) entry which is preliminary data.</text>
</comment>
<dbReference type="EMBL" id="RRYP01005156">
    <property type="protein sequence ID" value="TNV82282.1"/>
    <property type="molecule type" value="Genomic_DNA"/>
</dbReference>
<evidence type="ECO:0000313" key="2">
    <source>
        <dbReference type="Proteomes" id="UP000785679"/>
    </source>
</evidence>
<evidence type="ECO:0000313" key="1">
    <source>
        <dbReference type="EMBL" id="TNV82282.1"/>
    </source>
</evidence>
<dbReference type="Proteomes" id="UP000785679">
    <property type="component" value="Unassembled WGS sequence"/>
</dbReference>
<sequence length="436" mass="50820">MKKMTKRRKTLMKNHEELVQMRKIIRGLESQRKDQSIKDNDQCLPIGGRITKELHQQGKKEESVIKPMKKSSSVKELAAERAVNFILKVSHSEKELNDIIPKKRKVSPSLLKPLPSPVPEQDQKKTFRFITPKNFDCALLSPFMQALSGSRTLIQQDSQSQTSRLRSLKYLRPLMERDQAQEKIVETLKEMKDTLNVPTKPPEKQVHDKDFRKLRYLLEGEDGLMKDNTTRRPQSFLDYLNLFPQSTNQNIQINRNHLVSKTKFTLPTALSEALILKDTLSKSPTKVKIEEDSSSSEEKQHLGILDLKSMKNLREKVDERVKHAKRVAGIFKGEEQQNEVEKLRVQLSIIEGGGQAMEFGHRISLDVFRNLDKKVAMDQERDQRRVRSLQRNKEEIRKEDIPKLFIPQKLNLSQLQRNKTYHLLKKRLADDPNYYL</sequence>
<accession>A0A8J8NUK6</accession>
<organism evidence="1 2">
    <name type="scientific">Halteria grandinella</name>
    <dbReference type="NCBI Taxonomy" id="5974"/>
    <lineage>
        <taxon>Eukaryota</taxon>
        <taxon>Sar</taxon>
        <taxon>Alveolata</taxon>
        <taxon>Ciliophora</taxon>
        <taxon>Intramacronucleata</taxon>
        <taxon>Spirotrichea</taxon>
        <taxon>Stichotrichia</taxon>
        <taxon>Sporadotrichida</taxon>
        <taxon>Halteriidae</taxon>
        <taxon>Halteria</taxon>
    </lineage>
</organism>
<dbReference type="AlphaFoldDB" id="A0A8J8NUK6"/>
<keyword evidence="2" id="KW-1185">Reference proteome</keyword>
<gene>
    <name evidence="1" type="ORF">FGO68_gene12644</name>
</gene>
<protein>
    <submittedName>
        <fullName evidence="1">Uncharacterized protein</fullName>
    </submittedName>
</protein>